<sequence>MNQYNGLVNGPLYGRNPNISRFIVRSSDVISDLRINVHDEESDKVVWYKERFLNDTEIVEHVVHNHTSKICWTIHRPKRGWYIRLRAPSFPPGFFIALAPVPRSSPDYIDAALAFACRVNVRLPPAPPFSPASPSSPSSSMRPRPTSADSTLSGDTVVHSYPPTPPAAAAAPIIVTPPSPEAVAAKLDDSPPVTRKRRPKPKPVPTTVSRFVLAPHAPYAYQTAPRMPGGISLAAAVPEQKSSFFSRALSMFSGGSGSSTHASSSFALRIAGDPLPSPMSSASPPAGCSSSKFPEGPSSSSQLPTILTTPPAPPPPPPPLLTFHDQTPVWTVRSVTGLLEINRAEERVLGVDTSFWIAAALTYLEFLEDRDSYLAALSD</sequence>
<comment type="caution">
    <text evidence="2">The sequence shown here is derived from an EMBL/GenBank/DDBJ whole genome shotgun (WGS) entry which is preliminary data.</text>
</comment>
<dbReference type="GeneID" id="19201484"/>
<proteinExistence type="predicted"/>
<reference evidence="3" key="1">
    <citation type="journal article" date="2012" name="Science">
        <title>The Paleozoic origin of enzymatic lignin decomposition reconstructed from 31 fungal genomes.</title>
        <authorList>
            <person name="Floudas D."/>
            <person name="Binder M."/>
            <person name="Riley R."/>
            <person name="Barry K."/>
            <person name="Blanchette R.A."/>
            <person name="Henrissat B."/>
            <person name="Martinez A.T."/>
            <person name="Otillar R."/>
            <person name="Spatafora J.W."/>
            <person name="Yadav J.S."/>
            <person name="Aerts A."/>
            <person name="Benoit I."/>
            <person name="Boyd A."/>
            <person name="Carlson A."/>
            <person name="Copeland A."/>
            <person name="Coutinho P.M."/>
            <person name="de Vries R.P."/>
            <person name="Ferreira P."/>
            <person name="Findley K."/>
            <person name="Foster B."/>
            <person name="Gaskell J."/>
            <person name="Glotzer D."/>
            <person name="Gorecki P."/>
            <person name="Heitman J."/>
            <person name="Hesse C."/>
            <person name="Hori C."/>
            <person name="Igarashi K."/>
            <person name="Jurgens J.A."/>
            <person name="Kallen N."/>
            <person name="Kersten P."/>
            <person name="Kohler A."/>
            <person name="Kuees U."/>
            <person name="Kumar T.K.A."/>
            <person name="Kuo A."/>
            <person name="LaButti K."/>
            <person name="Larrondo L.F."/>
            <person name="Lindquist E."/>
            <person name="Ling A."/>
            <person name="Lombard V."/>
            <person name="Lucas S."/>
            <person name="Lundell T."/>
            <person name="Martin R."/>
            <person name="McLaughlin D.J."/>
            <person name="Morgenstern I."/>
            <person name="Morin E."/>
            <person name="Murat C."/>
            <person name="Nagy L.G."/>
            <person name="Nolan M."/>
            <person name="Ohm R.A."/>
            <person name="Patyshakuliyeva A."/>
            <person name="Rokas A."/>
            <person name="Ruiz-Duenas F.J."/>
            <person name="Sabat G."/>
            <person name="Salamov A."/>
            <person name="Samejima M."/>
            <person name="Schmutz J."/>
            <person name="Slot J.C."/>
            <person name="St John F."/>
            <person name="Stenlid J."/>
            <person name="Sun H."/>
            <person name="Sun S."/>
            <person name="Syed K."/>
            <person name="Tsang A."/>
            <person name="Wiebenga A."/>
            <person name="Young D."/>
            <person name="Pisabarro A."/>
            <person name="Eastwood D.C."/>
            <person name="Martin F."/>
            <person name="Cullen D."/>
            <person name="Grigoriev I.V."/>
            <person name="Hibbett D.S."/>
        </authorList>
    </citation>
    <scope>NUCLEOTIDE SEQUENCE [LARGE SCALE GENOMIC DNA]</scope>
    <source>
        <strain evidence="3">RWD-64-598 SS2</strain>
    </source>
</reference>
<dbReference type="EMBL" id="JH711590">
    <property type="protein sequence ID" value="EIW74808.1"/>
    <property type="molecule type" value="Genomic_DNA"/>
</dbReference>
<name>A0A5M3M605_CONPW</name>
<feature type="region of interest" description="Disordered" evidence="1">
    <location>
        <begin position="276"/>
        <end position="316"/>
    </location>
</feature>
<dbReference type="OMA" id="CWTIHRP"/>
<evidence type="ECO:0000256" key="1">
    <source>
        <dbReference type="SAM" id="MobiDB-lite"/>
    </source>
</evidence>
<evidence type="ECO:0000313" key="2">
    <source>
        <dbReference type="EMBL" id="EIW74808.1"/>
    </source>
</evidence>
<feature type="region of interest" description="Disordered" evidence="1">
    <location>
        <begin position="128"/>
        <end position="161"/>
    </location>
</feature>
<feature type="compositionally biased region" description="Low complexity" evidence="1">
    <location>
        <begin position="278"/>
        <end position="309"/>
    </location>
</feature>
<feature type="region of interest" description="Disordered" evidence="1">
    <location>
        <begin position="182"/>
        <end position="206"/>
    </location>
</feature>
<protein>
    <submittedName>
        <fullName evidence="2">Uncharacterized protein</fullName>
    </submittedName>
</protein>
<gene>
    <name evidence="2" type="ORF">CONPUDRAFT_140266</name>
</gene>
<organism evidence="2 3">
    <name type="scientific">Coniophora puteana (strain RWD-64-598)</name>
    <name type="common">Brown rot fungus</name>
    <dbReference type="NCBI Taxonomy" id="741705"/>
    <lineage>
        <taxon>Eukaryota</taxon>
        <taxon>Fungi</taxon>
        <taxon>Dikarya</taxon>
        <taxon>Basidiomycota</taxon>
        <taxon>Agaricomycotina</taxon>
        <taxon>Agaricomycetes</taxon>
        <taxon>Agaricomycetidae</taxon>
        <taxon>Boletales</taxon>
        <taxon>Coniophorineae</taxon>
        <taxon>Coniophoraceae</taxon>
        <taxon>Coniophora</taxon>
    </lineage>
</organism>
<dbReference type="KEGG" id="cput:CONPUDRAFT_140266"/>
<dbReference type="Proteomes" id="UP000053558">
    <property type="component" value="Unassembled WGS sequence"/>
</dbReference>
<accession>A0A5M3M605</accession>
<dbReference type="OrthoDB" id="3362250at2759"/>
<evidence type="ECO:0000313" key="3">
    <source>
        <dbReference type="Proteomes" id="UP000053558"/>
    </source>
</evidence>
<keyword evidence="3" id="KW-1185">Reference proteome</keyword>
<dbReference type="AlphaFoldDB" id="A0A5M3M605"/>
<dbReference type="RefSeq" id="XP_007774884.1">
    <property type="nucleotide sequence ID" value="XM_007776694.1"/>
</dbReference>
<feature type="compositionally biased region" description="Low complexity" evidence="1">
    <location>
        <begin position="132"/>
        <end position="148"/>
    </location>
</feature>